<dbReference type="FunFam" id="3.40.50.980:FF:000001">
    <property type="entry name" value="Non-ribosomal peptide synthetase"/>
    <property type="match status" value="1"/>
</dbReference>
<dbReference type="SUPFAM" id="SSF50486">
    <property type="entry name" value="FMT C-terminal domain-like"/>
    <property type="match status" value="1"/>
</dbReference>
<feature type="region of interest" description="Disordered" evidence="3">
    <location>
        <begin position="1512"/>
        <end position="1553"/>
    </location>
</feature>
<dbReference type="Pfam" id="PF00501">
    <property type="entry name" value="AMP-binding"/>
    <property type="match status" value="2"/>
</dbReference>
<dbReference type="InterPro" id="IPR002376">
    <property type="entry name" value="Formyl_transf_N"/>
</dbReference>
<dbReference type="FunFam" id="3.30.300.30:FF:000010">
    <property type="entry name" value="Enterobactin synthetase component F"/>
    <property type="match status" value="1"/>
</dbReference>
<dbReference type="PANTHER" id="PTHR45527:SF1">
    <property type="entry name" value="FATTY ACID SYNTHASE"/>
    <property type="match status" value="1"/>
</dbReference>
<feature type="domain" description="Carrier" evidence="4">
    <location>
        <begin position="1435"/>
        <end position="1511"/>
    </location>
</feature>
<dbReference type="Pfam" id="PF13193">
    <property type="entry name" value="AMP-binding_C"/>
    <property type="match status" value="1"/>
</dbReference>
<dbReference type="InterPro" id="IPR036661">
    <property type="entry name" value="Luciferase-like_sf"/>
</dbReference>
<dbReference type="Proteomes" id="UP000198851">
    <property type="component" value="Unassembled WGS sequence"/>
</dbReference>
<dbReference type="InterPro" id="IPR020845">
    <property type="entry name" value="AMP-binding_CS"/>
</dbReference>
<evidence type="ECO:0000259" key="4">
    <source>
        <dbReference type="PROSITE" id="PS50075"/>
    </source>
</evidence>
<dbReference type="InterPro" id="IPR011251">
    <property type="entry name" value="Luciferase-like_dom"/>
</dbReference>
<dbReference type="InterPro" id="IPR005793">
    <property type="entry name" value="Formyl_trans_C"/>
</dbReference>
<dbReference type="InterPro" id="IPR036477">
    <property type="entry name" value="Formyl_transf_N_sf"/>
</dbReference>
<dbReference type="GO" id="GO:0016705">
    <property type="term" value="F:oxidoreductase activity, acting on paired donors, with incorporation or reduction of molecular oxygen"/>
    <property type="evidence" value="ECO:0007669"/>
    <property type="project" value="InterPro"/>
</dbReference>
<dbReference type="Pfam" id="PF00551">
    <property type="entry name" value="Formyl_trans_N"/>
    <property type="match status" value="1"/>
</dbReference>
<protein>
    <submittedName>
        <fullName evidence="5">Natural product biosynthesis luciferase-like monooxygenase domain-containing protein</fullName>
    </submittedName>
</protein>
<dbReference type="Pfam" id="PF00296">
    <property type="entry name" value="Bac_luciferase"/>
    <property type="match status" value="1"/>
</dbReference>
<sequence length="1553" mass="167236">MSLDTQSRPRMSAVMIGNESLLVQCATIWRDAGHSVSAVVTRSQDIRVWAESVGLRVVSSDAEIATELLGEKFDWLLSIANLDMLPQAVLDLPAKGAINFHDGPLPRYAGLNAPVWARMAQEARHGITWHMIEAKADTGKIVAQRMFDIAQTDTALTLNTKCYAAAIESFPEVVAALADDLPNARAQDMSQRSYFGRGKLPLAAGRIDFRRDAQEVVALVRSLDHGDYFNPMCSPKIVASGRVLLVGAAEIAESAGHGEPGAVLAVGDKSVTVACGRGAVTLSRLTASNGAAEVPAHVIRTGERLPILDRAAAEALSETVAQVAKSDAFWRKTLAEFLPATLPLVAASGDLPDMRKLDLSLPELPSKQTLTAVTLWALRSGIPEACDLALRVPTLPRAAGLLNDWVPLRISAAMLQDSVDAAVATISDAVDRIAKRGTWMRDLVARDPKLSPPAMPDVAVTLEDEGALEGAAITVALGATPALYFDASRVREAHAERLAARLELLANAMSETAQVADLPFLPETERREILTGWNDTVVDFDANATLVSQFEAQVAQTPDAPALVFEHDLLSYADLNARANRAAHVLRDMGVTRGSLVGLCSRRGPDLVVGALAILKAGGAYVPMDPTYPADRLAHFISDSGCGVIVTQAELAQSLPSHEAQVLEMDTDPRLSTDRTSNPPPVATGGDLAYLIYTSGSTGTPKGVMVEHGNVANFFAGMDARITHKAGDTWLAVTSLSFDISVLELFWTLSRGFKLVLSGDETTTQISNGRLPTAAGGMEMSIYYWGNDDGQGSKKYDLLLEGAKFADANGFCAVWTPERHFHAFGGPYPNPSVTGAAVAAVTKQIGVRAGSCVAPLHHTARIAEEWAVIDNLTNGRAGLAIASGWQPDDFVLRPENTPPANKPAMFEQMADLRKLWRGEEVSFQKKDGTMHPVVTQPRPVSKELPLWVTTAGNPETWKEAGRYGCNVLTHLLGQSVEEVGQKIALYHDALREAGHNPDDFSVTLMLHSFLAEDRDTAREIAREPMKDYLRSAAGLIKQYAWAFPAFKKPEGVDNAFQLDLGSLTEEELEGILDFAFLRYFEDSGLFGTIEDALDRVEQVKRIGVTEIACLIDYGIDSTTVLEGLKPLAEVLRRANEGGELDPSDVSIAAQMIRHDVSHLQCTPSMARMIAMNDEARFALRGVDHLMIGGEALSGALVAELNAATEAPVQNMYGPTETTIWSTTGMAETSEGIASIGTPIANTQVYVLDETGAPAPVGVAGELLIGGAGVTRGYWRREALTAERFVENPFGEGRLYKTGDLVRWRDDGQLDFLGRADHQVKLRGYRIELGEIETRLEEIAGVAQAVVIPREDTPGDVRLVAYLRGEAIPVEGDLRRAMRDSLPSFMRPQHFVSLADFPLTPNKKVDRIALPAPEATRTIEIKAPPVAAAPEPLPTGAGADAAATVAAIWARVLGVADVNATDNFFDIGGHSLLAVQAHRDIRAETGAAKLSITDIFRFPTMGGLVSRIEELTGGARPADAPQPTTADDIAERSDARSEMMSKRRAMRARRRART</sequence>
<dbReference type="CDD" id="cd08649">
    <property type="entry name" value="FMT_core_NRPS_like"/>
    <property type="match status" value="1"/>
</dbReference>
<gene>
    <name evidence="5" type="ORF">SAMN04488036_108109</name>
</gene>
<dbReference type="SUPFAM" id="SSF47336">
    <property type="entry name" value="ACP-like"/>
    <property type="match status" value="1"/>
</dbReference>
<dbReference type="OrthoDB" id="9803968at2"/>
<dbReference type="FunFam" id="2.30.38.10:FF:000001">
    <property type="entry name" value="Non-ribosomal peptide synthetase PvdI"/>
    <property type="match status" value="1"/>
</dbReference>
<dbReference type="PROSITE" id="PS00455">
    <property type="entry name" value="AMP_BINDING"/>
    <property type="match status" value="1"/>
</dbReference>
<dbReference type="CDD" id="cd08700">
    <property type="entry name" value="FMT_C_OzmH_like"/>
    <property type="match status" value="1"/>
</dbReference>
<dbReference type="InterPro" id="IPR024011">
    <property type="entry name" value="Biosynth_lucif-like_mOase_dom"/>
</dbReference>
<dbReference type="STRING" id="1280847.SAMN04488036_108109"/>
<evidence type="ECO:0000256" key="1">
    <source>
        <dbReference type="ARBA" id="ARBA00022450"/>
    </source>
</evidence>
<dbReference type="Gene3D" id="3.30.300.30">
    <property type="match status" value="1"/>
</dbReference>
<dbReference type="GO" id="GO:0005737">
    <property type="term" value="C:cytoplasm"/>
    <property type="evidence" value="ECO:0007669"/>
    <property type="project" value="TreeGrafter"/>
</dbReference>
<dbReference type="CDD" id="cd05930">
    <property type="entry name" value="A_NRPS"/>
    <property type="match status" value="1"/>
</dbReference>
<evidence type="ECO:0000256" key="3">
    <source>
        <dbReference type="SAM" id="MobiDB-lite"/>
    </source>
</evidence>
<dbReference type="EMBL" id="FOSZ01000008">
    <property type="protein sequence ID" value="SFL28380.1"/>
    <property type="molecule type" value="Genomic_DNA"/>
</dbReference>
<dbReference type="SUPFAM" id="SSF56801">
    <property type="entry name" value="Acetyl-CoA synthetase-like"/>
    <property type="match status" value="2"/>
</dbReference>
<name>A0A1I4GFV1_9RHOB</name>
<dbReference type="GO" id="GO:0044550">
    <property type="term" value="P:secondary metabolite biosynthetic process"/>
    <property type="evidence" value="ECO:0007669"/>
    <property type="project" value="TreeGrafter"/>
</dbReference>
<keyword evidence="6" id="KW-1185">Reference proteome</keyword>
<keyword evidence="1" id="KW-0596">Phosphopantetheine</keyword>
<keyword evidence="2" id="KW-0597">Phosphoprotein</keyword>
<dbReference type="InterPro" id="IPR009081">
    <property type="entry name" value="PP-bd_ACP"/>
</dbReference>
<dbReference type="Gene3D" id="3.30.559.30">
    <property type="entry name" value="Nonribosomal peptide synthetase, condensation domain"/>
    <property type="match status" value="1"/>
</dbReference>
<dbReference type="Gene3D" id="3.40.50.980">
    <property type="match status" value="2"/>
</dbReference>
<dbReference type="InterPro" id="IPR025110">
    <property type="entry name" value="AMP-bd_C"/>
</dbReference>
<reference evidence="6" key="1">
    <citation type="submission" date="2016-10" db="EMBL/GenBank/DDBJ databases">
        <authorList>
            <person name="Varghese N."/>
            <person name="Submissions S."/>
        </authorList>
    </citation>
    <scope>NUCLEOTIDE SEQUENCE [LARGE SCALE GENOMIC DNA]</scope>
    <source>
        <strain evidence="6">DSM 28453</strain>
    </source>
</reference>
<dbReference type="Pfam" id="PF00550">
    <property type="entry name" value="PP-binding"/>
    <property type="match status" value="1"/>
</dbReference>
<dbReference type="SUPFAM" id="SSF53328">
    <property type="entry name" value="Formyltransferase"/>
    <property type="match status" value="1"/>
</dbReference>
<dbReference type="PROSITE" id="PS50075">
    <property type="entry name" value="CARRIER"/>
    <property type="match status" value="1"/>
</dbReference>
<dbReference type="Gene3D" id="3.40.50.12780">
    <property type="entry name" value="N-terminal domain of ligase-like"/>
    <property type="match status" value="1"/>
</dbReference>
<proteinExistence type="predicted"/>
<dbReference type="GO" id="GO:0004497">
    <property type="term" value="F:monooxygenase activity"/>
    <property type="evidence" value="ECO:0007669"/>
    <property type="project" value="UniProtKB-KW"/>
</dbReference>
<dbReference type="Gene3D" id="1.10.1200.10">
    <property type="entry name" value="ACP-like"/>
    <property type="match status" value="1"/>
</dbReference>
<evidence type="ECO:0000313" key="6">
    <source>
        <dbReference type="Proteomes" id="UP000198851"/>
    </source>
</evidence>
<evidence type="ECO:0000313" key="5">
    <source>
        <dbReference type="EMBL" id="SFL28380.1"/>
    </source>
</evidence>
<dbReference type="InterPro" id="IPR036736">
    <property type="entry name" value="ACP-like_sf"/>
</dbReference>
<dbReference type="SUPFAM" id="SSF51679">
    <property type="entry name" value="Bacterial luciferase-like"/>
    <property type="match status" value="1"/>
</dbReference>
<dbReference type="NCBIfam" id="TIGR04020">
    <property type="entry name" value="seco_metab_LLM"/>
    <property type="match status" value="1"/>
</dbReference>
<feature type="compositionally biased region" description="Basic residues" evidence="3">
    <location>
        <begin position="1541"/>
        <end position="1553"/>
    </location>
</feature>
<dbReference type="RefSeq" id="WP_093325384.1">
    <property type="nucleotide sequence ID" value="NZ_FOSZ01000008.1"/>
</dbReference>
<evidence type="ECO:0000256" key="2">
    <source>
        <dbReference type="ARBA" id="ARBA00022553"/>
    </source>
</evidence>
<dbReference type="Gene3D" id="3.40.50.12230">
    <property type="match status" value="1"/>
</dbReference>
<dbReference type="PANTHER" id="PTHR45527">
    <property type="entry name" value="NONRIBOSOMAL PEPTIDE SYNTHETASE"/>
    <property type="match status" value="1"/>
</dbReference>
<dbReference type="InterPro" id="IPR045851">
    <property type="entry name" value="AMP-bd_C_sf"/>
</dbReference>
<dbReference type="Gene3D" id="3.20.20.30">
    <property type="entry name" value="Luciferase-like domain"/>
    <property type="match status" value="1"/>
</dbReference>
<dbReference type="InterPro" id="IPR042099">
    <property type="entry name" value="ANL_N_sf"/>
</dbReference>
<dbReference type="InterPro" id="IPR020806">
    <property type="entry name" value="PKS_PP-bd"/>
</dbReference>
<dbReference type="InterPro" id="IPR011034">
    <property type="entry name" value="Formyl_transferase-like_C_sf"/>
</dbReference>
<feature type="compositionally biased region" description="Basic and acidic residues" evidence="3">
    <location>
        <begin position="1528"/>
        <end position="1540"/>
    </location>
</feature>
<dbReference type="Pfam" id="PF02911">
    <property type="entry name" value="Formyl_trans_C"/>
    <property type="match status" value="1"/>
</dbReference>
<keyword evidence="5" id="KW-0503">Monooxygenase</keyword>
<dbReference type="GO" id="GO:0031177">
    <property type="term" value="F:phosphopantetheine binding"/>
    <property type="evidence" value="ECO:0007669"/>
    <property type="project" value="InterPro"/>
</dbReference>
<dbReference type="GO" id="GO:0043041">
    <property type="term" value="P:amino acid activation for nonribosomal peptide biosynthetic process"/>
    <property type="evidence" value="ECO:0007669"/>
    <property type="project" value="TreeGrafter"/>
</dbReference>
<keyword evidence="5" id="KW-0560">Oxidoreductase</keyword>
<accession>A0A1I4GFV1</accession>
<organism evidence="5 6">
    <name type="scientific">Shimia haliotis</name>
    <dbReference type="NCBI Taxonomy" id="1280847"/>
    <lineage>
        <taxon>Bacteria</taxon>
        <taxon>Pseudomonadati</taxon>
        <taxon>Pseudomonadota</taxon>
        <taxon>Alphaproteobacteria</taxon>
        <taxon>Rhodobacterales</taxon>
        <taxon>Roseobacteraceae</taxon>
    </lineage>
</organism>
<dbReference type="SMART" id="SM00823">
    <property type="entry name" value="PKS_PP"/>
    <property type="match status" value="1"/>
</dbReference>
<dbReference type="InterPro" id="IPR000873">
    <property type="entry name" value="AMP-dep_synth/lig_dom"/>
</dbReference>